<organism evidence="1 2">
    <name type="scientific">Knipowitschia caucasica</name>
    <name type="common">Caucasian dwarf goby</name>
    <name type="synonym">Pomatoschistus caucasicus</name>
    <dbReference type="NCBI Taxonomy" id="637954"/>
    <lineage>
        <taxon>Eukaryota</taxon>
        <taxon>Metazoa</taxon>
        <taxon>Chordata</taxon>
        <taxon>Craniata</taxon>
        <taxon>Vertebrata</taxon>
        <taxon>Euteleostomi</taxon>
        <taxon>Actinopterygii</taxon>
        <taxon>Neopterygii</taxon>
        <taxon>Teleostei</taxon>
        <taxon>Neoteleostei</taxon>
        <taxon>Acanthomorphata</taxon>
        <taxon>Gobiaria</taxon>
        <taxon>Gobiiformes</taxon>
        <taxon>Gobioidei</taxon>
        <taxon>Gobiidae</taxon>
        <taxon>Gobiinae</taxon>
        <taxon>Knipowitschia</taxon>
    </lineage>
</organism>
<protein>
    <submittedName>
        <fullName evidence="1">Uncharacterized protein</fullName>
    </submittedName>
</protein>
<evidence type="ECO:0000313" key="1">
    <source>
        <dbReference type="EMBL" id="CAL1609078.1"/>
    </source>
</evidence>
<proteinExistence type="predicted"/>
<dbReference type="AlphaFoldDB" id="A0AAV2M6W0"/>
<reference evidence="1 2" key="1">
    <citation type="submission" date="2024-04" db="EMBL/GenBank/DDBJ databases">
        <authorList>
            <person name="Waldvogel A.-M."/>
            <person name="Schoenle A."/>
        </authorList>
    </citation>
    <scope>NUCLEOTIDE SEQUENCE [LARGE SCALE GENOMIC DNA]</scope>
</reference>
<name>A0AAV2M6W0_KNICA</name>
<accession>A0AAV2M6W0</accession>
<dbReference type="EMBL" id="OZ035828">
    <property type="protein sequence ID" value="CAL1609078.1"/>
    <property type="molecule type" value="Genomic_DNA"/>
</dbReference>
<sequence>MFELVLHHFYKLQNTWLSHGLKASRLQSKLAKQKDVEASRSRLFVPAEPWPPSAEVTATVTCNTHMHPGLHRFLPCVVSLLSLRLR</sequence>
<gene>
    <name evidence="1" type="ORF">KC01_LOCUS35902</name>
</gene>
<keyword evidence="2" id="KW-1185">Reference proteome</keyword>
<dbReference type="Proteomes" id="UP001497482">
    <property type="component" value="Chromosome 6"/>
</dbReference>
<evidence type="ECO:0000313" key="2">
    <source>
        <dbReference type="Proteomes" id="UP001497482"/>
    </source>
</evidence>